<dbReference type="GO" id="GO:0003951">
    <property type="term" value="F:NAD+ kinase activity"/>
    <property type="evidence" value="ECO:0007669"/>
    <property type="project" value="UniProtKB-UniRule"/>
</dbReference>
<dbReference type="Gene3D" id="2.60.200.30">
    <property type="entry name" value="Probable inorganic polyphosphate/atp-NAD kinase, domain 2"/>
    <property type="match status" value="1"/>
</dbReference>
<dbReference type="Pfam" id="PF20143">
    <property type="entry name" value="NAD_kinase_C"/>
    <property type="match status" value="1"/>
</dbReference>
<dbReference type="Pfam" id="PF01513">
    <property type="entry name" value="NAD_kinase"/>
    <property type="match status" value="1"/>
</dbReference>
<evidence type="ECO:0000256" key="6">
    <source>
        <dbReference type="HAMAP-Rule" id="MF_00361"/>
    </source>
</evidence>
<dbReference type="InterPro" id="IPR016064">
    <property type="entry name" value="NAD/diacylglycerol_kinase_sf"/>
</dbReference>
<dbReference type="Proteomes" id="UP001198242">
    <property type="component" value="Unassembled WGS sequence"/>
</dbReference>
<keyword evidence="2 6" id="KW-0418">Kinase</keyword>
<evidence type="ECO:0000256" key="3">
    <source>
        <dbReference type="ARBA" id="ARBA00022857"/>
    </source>
</evidence>
<reference evidence="7 8" key="1">
    <citation type="submission" date="2021-10" db="EMBL/GenBank/DDBJ databases">
        <title>Anaerobic single-cell dispensing facilitates the cultivation of human gut bacteria.</title>
        <authorList>
            <person name="Afrizal A."/>
        </authorList>
    </citation>
    <scope>NUCLEOTIDE SEQUENCE [LARGE SCALE GENOMIC DNA]</scope>
    <source>
        <strain evidence="7 8">CLA-AA-H232</strain>
    </source>
</reference>
<name>A0AAE3J937_9FIRM</name>
<dbReference type="GO" id="GO:0051287">
    <property type="term" value="F:NAD binding"/>
    <property type="evidence" value="ECO:0007669"/>
    <property type="project" value="UniProtKB-ARBA"/>
</dbReference>
<feature type="binding site" evidence="6">
    <location>
        <position position="151"/>
    </location>
    <ligand>
        <name>NAD(+)</name>
        <dbReference type="ChEBI" id="CHEBI:57540"/>
    </ligand>
</feature>
<sequence length="281" mass="30912">MKRIAVIPNNSKDIGLVNTKRLVEFLNGKAEIYIDEAYSVLGLNVNYVAESEILDNAEYLIVLGGDGTILQRAAECAKRKIPVLGINLGKIGFMTEIEIDDMEDAISKFLQDDFTIEKRMMMKAEIRKENKIQFSFHALNDVVVSKVAGEKLIYMELSTDGVAVNRYTADGLIIATPTGSTGYSISAGGPVVDPCMRLYVATPICAHMLSVRSAVLSSNKDIRIKLDGEYGNADAVVTADGDIQGYIKNADEVIITESEYDFELIKIGEQSFYDTLIKKLS</sequence>
<evidence type="ECO:0000256" key="5">
    <source>
        <dbReference type="ARBA" id="ARBA00047925"/>
    </source>
</evidence>
<organism evidence="7 8">
    <name type="scientific">Hominilimicola fabiformis</name>
    <dbReference type="NCBI Taxonomy" id="2885356"/>
    <lineage>
        <taxon>Bacteria</taxon>
        <taxon>Bacillati</taxon>
        <taxon>Bacillota</taxon>
        <taxon>Clostridia</taxon>
        <taxon>Eubacteriales</taxon>
        <taxon>Oscillospiraceae</taxon>
        <taxon>Hominilimicola</taxon>
    </lineage>
</organism>
<keyword evidence="3 6" id="KW-0521">NADP</keyword>
<evidence type="ECO:0000256" key="1">
    <source>
        <dbReference type="ARBA" id="ARBA00022679"/>
    </source>
</evidence>
<evidence type="ECO:0000256" key="4">
    <source>
        <dbReference type="ARBA" id="ARBA00023027"/>
    </source>
</evidence>
<dbReference type="GO" id="GO:0005524">
    <property type="term" value="F:ATP binding"/>
    <property type="evidence" value="ECO:0007669"/>
    <property type="project" value="UniProtKB-KW"/>
</dbReference>
<evidence type="ECO:0000313" key="7">
    <source>
        <dbReference type="EMBL" id="MCC2210157.1"/>
    </source>
</evidence>
<keyword evidence="6" id="KW-0067">ATP-binding</keyword>
<dbReference type="PANTHER" id="PTHR20275:SF0">
    <property type="entry name" value="NAD KINASE"/>
    <property type="match status" value="1"/>
</dbReference>
<dbReference type="InterPro" id="IPR017438">
    <property type="entry name" value="ATP-NAD_kinase_N"/>
</dbReference>
<comment type="function">
    <text evidence="6">Involved in the regulation of the intracellular balance of NAD and NADP, and is a key enzyme in the biosynthesis of NADP. Catalyzes specifically the phosphorylation on 2'-hydroxyl of the adenosine moiety of NAD to yield NADP.</text>
</comment>
<dbReference type="GO" id="GO:0005737">
    <property type="term" value="C:cytoplasm"/>
    <property type="evidence" value="ECO:0007669"/>
    <property type="project" value="UniProtKB-SubCell"/>
</dbReference>
<comment type="caution">
    <text evidence="6">Lacks conserved residue(s) required for the propagation of feature annotation.</text>
</comment>
<dbReference type="AlphaFoldDB" id="A0AAE3J937"/>
<protein>
    <recommendedName>
        <fullName evidence="6">NAD kinase</fullName>
        <ecNumber evidence="6">2.7.1.23</ecNumber>
    </recommendedName>
    <alternativeName>
        <fullName evidence="6">ATP-dependent NAD kinase</fullName>
    </alternativeName>
</protein>
<dbReference type="EC" id="2.7.1.23" evidence="6"/>
<dbReference type="GO" id="GO:0006741">
    <property type="term" value="P:NADP+ biosynthetic process"/>
    <property type="evidence" value="ECO:0007669"/>
    <property type="project" value="UniProtKB-UniRule"/>
</dbReference>
<comment type="similarity">
    <text evidence="6">Belongs to the NAD kinase family.</text>
</comment>
<keyword evidence="6" id="KW-0547">Nucleotide-binding</keyword>
<keyword evidence="6" id="KW-0963">Cytoplasm</keyword>
<dbReference type="InterPro" id="IPR017437">
    <property type="entry name" value="ATP-NAD_kinase_PpnK-typ_C"/>
</dbReference>
<keyword evidence="4 6" id="KW-0520">NAD</keyword>
<feature type="binding site" evidence="6">
    <location>
        <begin position="140"/>
        <end position="141"/>
    </location>
    <ligand>
        <name>NAD(+)</name>
        <dbReference type="ChEBI" id="CHEBI:57540"/>
    </ligand>
</feature>
<comment type="catalytic activity">
    <reaction evidence="5 6">
        <text>NAD(+) + ATP = ADP + NADP(+) + H(+)</text>
        <dbReference type="Rhea" id="RHEA:18629"/>
        <dbReference type="ChEBI" id="CHEBI:15378"/>
        <dbReference type="ChEBI" id="CHEBI:30616"/>
        <dbReference type="ChEBI" id="CHEBI:57540"/>
        <dbReference type="ChEBI" id="CHEBI:58349"/>
        <dbReference type="ChEBI" id="CHEBI:456216"/>
        <dbReference type="EC" id="2.7.1.23"/>
    </reaction>
</comment>
<dbReference type="GO" id="GO:0046872">
    <property type="term" value="F:metal ion binding"/>
    <property type="evidence" value="ECO:0007669"/>
    <property type="project" value="UniProtKB-UniRule"/>
</dbReference>
<feature type="active site" description="Proton acceptor" evidence="6">
    <location>
        <position position="66"/>
    </location>
</feature>
<evidence type="ECO:0000256" key="2">
    <source>
        <dbReference type="ARBA" id="ARBA00022777"/>
    </source>
</evidence>
<dbReference type="PANTHER" id="PTHR20275">
    <property type="entry name" value="NAD KINASE"/>
    <property type="match status" value="1"/>
</dbReference>
<dbReference type="HAMAP" id="MF_00361">
    <property type="entry name" value="NAD_kinase"/>
    <property type="match status" value="1"/>
</dbReference>
<dbReference type="SUPFAM" id="SSF111331">
    <property type="entry name" value="NAD kinase/diacylglycerol kinase-like"/>
    <property type="match status" value="1"/>
</dbReference>
<dbReference type="RefSeq" id="WP_117967899.1">
    <property type="nucleotide sequence ID" value="NZ_JAJEQM010000005.1"/>
</dbReference>
<proteinExistence type="inferred from homology"/>
<accession>A0AAE3J937</accession>
<feature type="binding site" evidence="6">
    <location>
        <position position="170"/>
    </location>
    <ligand>
        <name>NAD(+)</name>
        <dbReference type="ChEBI" id="CHEBI:57540"/>
    </ligand>
</feature>
<comment type="subcellular location">
    <subcellularLocation>
        <location evidence="6">Cytoplasm</location>
    </subcellularLocation>
</comment>
<evidence type="ECO:0000313" key="8">
    <source>
        <dbReference type="Proteomes" id="UP001198242"/>
    </source>
</evidence>
<dbReference type="InterPro" id="IPR002504">
    <property type="entry name" value="NADK"/>
</dbReference>
<dbReference type="EMBL" id="JAJEQM010000005">
    <property type="protein sequence ID" value="MCC2210157.1"/>
    <property type="molecule type" value="Genomic_DNA"/>
</dbReference>
<keyword evidence="1 6" id="KW-0808">Transferase</keyword>
<dbReference type="Gene3D" id="3.40.50.10330">
    <property type="entry name" value="Probable inorganic polyphosphate/atp-NAD kinase, domain 1"/>
    <property type="match status" value="1"/>
</dbReference>
<feature type="binding site" evidence="6">
    <location>
        <begin position="66"/>
        <end position="67"/>
    </location>
    <ligand>
        <name>NAD(+)</name>
        <dbReference type="ChEBI" id="CHEBI:57540"/>
    </ligand>
</feature>
<feature type="binding site" evidence="6">
    <location>
        <begin position="181"/>
        <end position="186"/>
    </location>
    <ligand>
        <name>NAD(+)</name>
        <dbReference type="ChEBI" id="CHEBI:57540"/>
    </ligand>
</feature>
<comment type="caution">
    <text evidence="7">The sequence shown here is derived from an EMBL/GenBank/DDBJ whole genome shotgun (WGS) entry which is preliminary data.</text>
</comment>
<keyword evidence="8" id="KW-1185">Reference proteome</keyword>
<dbReference type="GO" id="GO:0019674">
    <property type="term" value="P:NAD+ metabolic process"/>
    <property type="evidence" value="ECO:0007669"/>
    <property type="project" value="InterPro"/>
</dbReference>
<gene>
    <name evidence="6" type="primary">nadK</name>
    <name evidence="7" type="ORF">LKE05_05050</name>
</gene>
<comment type="cofactor">
    <cofactor evidence="6">
        <name>a divalent metal cation</name>
        <dbReference type="ChEBI" id="CHEBI:60240"/>
    </cofactor>
</comment>